<dbReference type="AlphaFoldDB" id="A0AAN7EKL3"/>
<evidence type="ECO:0000259" key="3">
    <source>
        <dbReference type="PROSITE" id="PS50158"/>
    </source>
</evidence>
<dbReference type="InterPro" id="IPR036875">
    <property type="entry name" value="Znf_CCHC_sf"/>
</dbReference>
<dbReference type="Gene3D" id="4.10.60.10">
    <property type="entry name" value="Zinc finger, CCHC-type"/>
    <property type="match status" value="1"/>
</dbReference>
<feature type="compositionally biased region" description="Basic and acidic residues" evidence="2">
    <location>
        <begin position="70"/>
        <end position="81"/>
    </location>
</feature>
<dbReference type="SUPFAM" id="SSF57756">
    <property type="entry name" value="Retrovirus zinc finger-like domains"/>
    <property type="match status" value="1"/>
</dbReference>
<dbReference type="PANTHER" id="PTHR35046">
    <property type="entry name" value="ZINC KNUCKLE (CCHC-TYPE) FAMILY PROTEIN"/>
    <property type="match status" value="1"/>
</dbReference>
<proteinExistence type="predicted"/>
<evidence type="ECO:0000313" key="5">
    <source>
        <dbReference type="Proteomes" id="UP001324115"/>
    </source>
</evidence>
<feature type="region of interest" description="Disordered" evidence="2">
    <location>
        <begin position="52"/>
        <end position="96"/>
    </location>
</feature>
<dbReference type="PROSITE" id="PS50158">
    <property type="entry name" value="ZF_CCHC"/>
    <property type="match status" value="1"/>
</dbReference>
<feature type="region of interest" description="Disordered" evidence="2">
    <location>
        <begin position="292"/>
        <end position="343"/>
    </location>
</feature>
<dbReference type="GO" id="GO:0008270">
    <property type="term" value="F:zinc ion binding"/>
    <property type="evidence" value="ECO:0007669"/>
    <property type="project" value="UniProtKB-KW"/>
</dbReference>
<gene>
    <name evidence="4" type="ORF">RGQ29_031530</name>
</gene>
<protein>
    <recommendedName>
        <fullName evidence="3">CCHC-type domain-containing protein</fullName>
    </recommendedName>
</protein>
<accession>A0AAN7EKL3</accession>
<reference evidence="4 5" key="1">
    <citation type="journal article" date="2023" name="G3 (Bethesda)">
        <title>A haplotype-resolved chromosome-scale genome for Quercus rubra L. provides insights into the genetics of adaptive traits for red oak species.</title>
        <authorList>
            <person name="Kapoor B."/>
            <person name="Jenkins J."/>
            <person name="Schmutz J."/>
            <person name="Zhebentyayeva T."/>
            <person name="Kuelheim C."/>
            <person name="Coggeshall M."/>
            <person name="Heim C."/>
            <person name="Lasky J.R."/>
            <person name="Leites L."/>
            <person name="Islam-Faridi N."/>
            <person name="Romero-Severson J."/>
            <person name="DeLeo V.L."/>
            <person name="Lucas S.M."/>
            <person name="Lazic D."/>
            <person name="Gailing O."/>
            <person name="Carlson J."/>
            <person name="Staton M."/>
        </authorList>
    </citation>
    <scope>NUCLEOTIDE SEQUENCE [LARGE SCALE GENOMIC DNA]</scope>
    <source>
        <strain evidence="4">Pseudo-F2</strain>
    </source>
</reference>
<dbReference type="InterPro" id="IPR005162">
    <property type="entry name" value="Retrotrans_gag_dom"/>
</dbReference>
<keyword evidence="5" id="KW-1185">Reference proteome</keyword>
<keyword evidence="1" id="KW-0479">Metal-binding</keyword>
<keyword evidence="1" id="KW-0863">Zinc-finger</keyword>
<evidence type="ECO:0000313" key="4">
    <source>
        <dbReference type="EMBL" id="KAK4573612.1"/>
    </source>
</evidence>
<name>A0AAN7EKL3_QUERU</name>
<evidence type="ECO:0000256" key="1">
    <source>
        <dbReference type="PROSITE-ProRule" id="PRU00047"/>
    </source>
</evidence>
<feature type="domain" description="CCHC-type" evidence="3">
    <location>
        <begin position="351"/>
        <end position="367"/>
    </location>
</feature>
<dbReference type="PANTHER" id="PTHR35046:SF9">
    <property type="entry name" value="RNA-DIRECTED DNA POLYMERASE"/>
    <property type="match status" value="1"/>
</dbReference>
<sequence>MSSRGETSNREGGEESSLMLQAMQQQFERMNVVFNDIRDRMDRQDVVIASLREERSQRAPNARRQGRHARLNDSDDYHKDEFEDEDDQASLNNEGRFVPRGERCGRGFRRDLRWQDGTDRNLGDIKMKIPSFQGKNDPEVYLEWEKKVEFIFECHNYSEEKKVKLAVIEFTDYAIIWWDQLVMNRRRNYERPIEMWAEMKATMRRRFVPSHYYRDLYQKLQSLTQGYKSVDDYHKEMEIAMIRANGEEDREATMARFLNGLNQDIANVVELQHYVELEDMVHMAIKVERQLKRKGTRSFQNTGSSTSWRSNGRKDKGAVVKSKTEPPKRRDEAPIVNKGKNESQTRNRDIKCFRCLGVGHIASQCPNKRTMIARIDGEVETESEGDDDQIPSLEDACDDNVEYPVEGKSLVARRALSAQVKEDDMEQQRENIFHTRCHINNKEYEDVFPNDVPSGLPPIRRIEHQIDFVPSATIPN</sequence>
<comment type="caution">
    <text evidence="4">The sequence shown here is derived from an EMBL/GenBank/DDBJ whole genome shotgun (WGS) entry which is preliminary data.</text>
</comment>
<dbReference type="EMBL" id="JAXUIC010000009">
    <property type="protein sequence ID" value="KAK4573612.1"/>
    <property type="molecule type" value="Genomic_DNA"/>
</dbReference>
<organism evidence="4 5">
    <name type="scientific">Quercus rubra</name>
    <name type="common">Northern red oak</name>
    <name type="synonym">Quercus borealis</name>
    <dbReference type="NCBI Taxonomy" id="3512"/>
    <lineage>
        <taxon>Eukaryota</taxon>
        <taxon>Viridiplantae</taxon>
        <taxon>Streptophyta</taxon>
        <taxon>Embryophyta</taxon>
        <taxon>Tracheophyta</taxon>
        <taxon>Spermatophyta</taxon>
        <taxon>Magnoliopsida</taxon>
        <taxon>eudicotyledons</taxon>
        <taxon>Gunneridae</taxon>
        <taxon>Pentapetalae</taxon>
        <taxon>rosids</taxon>
        <taxon>fabids</taxon>
        <taxon>Fagales</taxon>
        <taxon>Fagaceae</taxon>
        <taxon>Quercus</taxon>
    </lineage>
</organism>
<dbReference type="Pfam" id="PF03732">
    <property type="entry name" value="Retrotrans_gag"/>
    <property type="match status" value="1"/>
</dbReference>
<dbReference type="Proteomes" id="UP001324115">
    <property type="component" value="Unassembled WGS sequence"/>
</dbReference>
<keyword evidence="1" id="KW-0862">Zinc</keyword>
<dbReference type="GO" id="GO:0003676">
    <property type="term" value="F:nucleic acid binding"/>
    <property type="evidence" value="ECO:0007669"/>
    <property type="project" value="InterPro"/>
</dbReference>
<dbReference type="InterPro" id="IPR001878">
    <property type="entry name" value="Znf_CCHC"/>
</dbReference>
<dbReference type="SMART" id="SM00343">
    <property type="entry name" value="ZnF_C2HC"/>
    <property type="match status" value="1"/>
</dbReference>
<feature type="compositionally biased region" description="Polar residues" evidence="2">
    <location>
        <begin position="297"/>
        <end position="310"/>
    </location>
</feature>
<feature type="compositionally biased region" description="Basic and acidic residues" evidence="2">
    <location>
        <begin position="312"/>
        <end position="343"/>
    </location>
</feature>
<evidence type="ECO:0000256" key="2">
    <source>
        <dbReference type="SAM" id="MobiDB-lite"/>
    </source>
</evidence>